<feature type="region of interest" description="Disordered" evidence="1">
    <location>
        <begin position="41"/>
        <end position="78"/>
    </location>
</feature>
<dbReference type="AlphaFoldDB" id="A0A6J5E4J8"/>
<evidence type="ECO:0000313" key="3">
    <source>
        <dbReference type="Proteomes" id="UP000494363"/>
    </source>
</evidence>
<evidence type="ECO:0000256" key="1">
    <source>
        <dbReference type="SAM" id="MobiDB-lite"/>
    </source>
</evidence>
<reference evidence="2 3" key="1">
    <citation type="submission" date="2020-04" db="EMBL/GenBank/DDBJ databases">
        <authorList>
            <person name="De Canck E."/>
        </authorList>
    </citation>
    <scope>NUCLEOTIDE SEQUENCE [LARGE SCALE GENOMIC DNA]</scope>
    <source>
        <strain evidence="2 3">LMG 29542</strain>
    </source>
</reference>
<name>A0A6J5E4J8_9BURK</name>
<keyword evidence="3" id="KW-1185">Reference proteome</keyword>
<accession>A0A6J5E4J8</accession>
<feature type="compositionally biased region" description="Basic and acidic residues" evidence="1">
    <location>
        <begin position="61"/>
        <end position="77"/>
    </location>
</feature>
<dbReference type="RefSeq" id="WP_175227914.1">
    <property type="nucleotide sequence ID" value="NZ_CADIKH010000016.1"/>
</dbReference>
<organism evidence="2 3">
    <name type="scientific">Paraburkholderia humisilvae</name>
    <dbReference type="NCBI Taxonomy" id="627669"/>
    <lineage>
        <taxon>Bacteria</taxon>
        <taxon>Pseudomonadati</taxon>
        <taxon>Pseudomonadota</taxon>
        <taxon>Betaproteobacteria</taxon>
        <taxon>Burkholderiales</taxon>
        <taxon>Burkholderiaceae</taxon>
        <taxon>Paraburkholderia</taxon>
    </lineage>
</organism>
<dbReference type="Proteomes" id="UP000494363">
    <property type="component" value="Unassembled WGS sequence"/>
</dbReference>
<sequence>MKTPNTRAPGKRPTRAKYLRTVGFALAISCIFATTPLRAEDAHRGDQRHSGGHAAAPRQAYRHDDHRHDNRYGDRDQGYGYSAGAPPLVYAPVAAPGINLFLPL</sequence>
<protein>
    <submittedName>
        <fullName evidence="2">Uncharacterized protein</fullName>
    </submittedName>
</protein>
<evidence type="ECO:0000313" key="2">
    <source>
        <dbReference type="EMBL" id="CAB3760035.1"/>
    </source>
</evidence>
<dbReference type="EMBL" id="CADIKH010000016">
    <property type="protein sequence ID" value="CAB3760035.1"/>
    <property type="molecule type" value="Genomic_DNA"/>
</dbReference>
<proteinExistence type="predicted"/>
<gene>
    <name evidence="2" type="ORF">LMG29542_03734</name>
</gene>